<dbReference type="RefSeq" id="WP_157085958.1">
    <property type="nucleotide sequence ID" value="NZ_CP136137.1"/>
</dbReference>
<accession>A0ABZ2TXE0</accession>
<proteinExistence type="predicted"/>
<protein>
    <submittedName>
        <fullName evidence="1">Uncharacterized protein</fullName>
    </submittedName>
</protein>
<dbReference type="Proteomes" id="UP001479933">
    <property type="component" value="Chromosome"/>
</dbReference>
<gene>
    <name evidence="1" type="ORF">RVF87_13765</name>
</gene>
<sequence length="148" mass="15344">MPAPTTTPAADLLIALAALHPHNAEIAAANAAMDFALSRALDEQQIGYLADVVSAAETLVAGQILVTIRVENTYATGQGFVHQLAVAAPAPADAADPDEWASEHLLQFTGDGPKYAQTEGLYEVEVIGCDDRPELVGAAASAQAERHG</sequence>
<organism evidence="1 2">
    <name type="scientific">Gordonia hydrophobica</name>
    <dbReference type="NCBI Taxonomy" id="40516"/>
    <lineage>
        <taxon>Bacteria</taxon>
        <taxon>Bacillati</taxon>
        <taxon>Actinomycetota</taxon>
        <taxon>Actinomycetes</taxon>
        <taxon>Mycobacteriales</taxon>
        <taxon>Gordoniaceae</taxon>
        <taxon>Gordonia</taxon>
    </lineage>
</organism>
<reference evidence="1 2" key="1">
    <citation type="journal article" date="2023" name="Virus Evol.">
        <title>Computational host range prediction-The good, the bad, and the ugly.</title>
        <authorList>
            <person name="Howell A.A."/>
            <person name="Versoza C.J."/>
            <person name="Pfeifer S.P."/>
        </authorList>
    </citation>
    <scope>NUCLEOTIDE SEQUENCE [LARGE SCALE GENOMIC DNA]</scope>
    <source>
        <strain evidence="1 2">1610/1b</strain>
    </source>
</reference>
<name>A0ABZ2TXE0_9ACTN</name>
<evidence type="ECO:0000313" key="1">
    <source>
        <dbReference type="EMBL" id="WYY06138.1"/>
    </source>
</evidence>
<keyword evidence="2" id="KW-1185">Reference proteome</keyword>
<dbReference type="EMBL" id="CP136137">
    <property type="protein sequence ID" value="WYY06138.1"/>
    <property type="molecule type" value="Genomic_DNA"/>
</dbReference>
<evidence type="ECO:0000313" key="2">
    <source>
        <dbReference type="Proteomes" id="UP001479933"/>
    </source>
</evidence>